<comment type="caution">
    <text evidence="1">The sequence shown here is derived from an EMBL/GenBank/DDBJ whole genome shotgun (WGS) entry which is preliminary data.</text>
</comment>
<dbReference type="PANTHER" id="PTHR47467:SF1">
    <property type="entry name" value="WD40 REPEAT-CONTAINING PROTEIN"/>
    <property type="match status" value="1"/>
</dbReference>
<protein>
    <submittedName>
        <fullName evidence="1">Uncharacterized protein</fullName>
    </submittedName>
</protein>
<reference evidence="2" key="1">
    <citation type="journal article" date="2019" name="Nat. Commun.">
        <title>Expansion of phycobilisome linker gene families in mesophilic red algae.</title>
        <authorList>
            <person name="Lee J."/>
            <person name="Kim D."/>
            <person name="Bhattacharya D."/>
            <person name="Yoon H.S."/>
        </authorList>
    </citation>
    <scope>NUCLEOTIDE SEQUENCE [LARGE SCALE GENOMIC DNA]</scope>
    <source>
        <strain evidence="2">CCMP 1328</strain>
    </source>
</reference>
<keyword evidence="2" id="KW-1185">Reference proteome</keyword>
<dbReference type="Proteomes" id="UP000324585">
    <property type="component" value="Unassembled WGS sequence"/>
</dbReference>
<proteinExistence type="predicted"/>
<gene>
    <name evidence="1" type="ORF">FVE85_3702</name>
</gene>
<dbReference type="EMBL" id="VRMN01000010">
    <property type="protein sequence ID" value="KAA8492264.1"/>
    <property type="molecule type" value="Genomic_DNA"/>
</dbReference>
<dbReference type="PANTHER" id="PTHR47467">
    <property type="entry name" value="OS01G0867200 PROTEIN"/>
    <property type="match status" value="1"/>
</dbReference>
<dbReference type="AlphaFoldDB" id="A0A5J4YNL1"/>
<evidence type="ECO:0000313" key="1">
    <source>
        <dbReference type="EMBL" id="KAA8492264.1"/>
    </source>
</evidence>
<evidence type="ECO:0000313" key="2">
    <source>
        <dbReference type="Proteomes" id="UP000324585"/>
    </source>
</evidence>
<accession>A0A5J4YNL1</accession>
<sequence length="437" mass="47245">MLAVQRRELRFGAPSGSGAATPRISSGGILPRRLARIERGFILGSGRHCYFLSHARVDASWRKIESVPPMRGEIAALCVIPNGEPRTQKCPDAWLLGVTDEFGFLVLAWIRAEELQLDPSTASDVDIYARNVEIVCCNPSSFGRLVETHSPSFVSLHGNATACSETRAVVANRAAGCVSITDGSAQIIRVLFPLALPSGDAQFVNHGSGSNVLVVLEGAAWSQWDLRVAERKGMVSREAPNGFGTFGCALYAVDSSGTDGHRIMVGGEQREALLYDSRNTRGVLSRWASCVQHDITWLRQISRGPCDSASSTPDVVLVAGAHNELALGAWDVQNAARLRQDIAANIENEGQKLQDRLDPSDSGADPANRKAFNLSWSLGGAQAMQSGSLVLNDNRVLTKRTDERIVGLTCQQVKDSTVLDHQLSVLTHSNVMYELQC</sequence>
<organism evidence="1 2">
    <name type="scientific">Porphyridium purpureum</name>
    <name type="common">Red alga</name>
    <name type="synonym">Porphyridium cruentum</name>
    <dbReference type="NCBI Taxonomy" id="35688"/>
    <lineage>
        <taxon>Eukaryota</taxon>
        <taxon>Rhodophyta</taxon>
        <taxon>Bangiophyceae</taxon>
        <taxon>Porphyridiales</taxon>
        <taxon>Porphyridiaceae</taxon>
        <taxon>Porphyridium</taxon>
    </lineage>
</organism>
<name>A0A5J4YNL1_PORPP</name>